<reference evidence="3" key="1">
    <citation type="journal article" date="2019" name="Int. J. Syst. Evol. Microbiol.">
        <title>The Global Catalogue of Microorganisms (GCM) 10K type strain sequencing project: providing services to taxonomists for standard genome sequencing and annotation.</title>
        <authorList>
            <consortium name="The Broad Institute Genomics Platform"/>
            <consortium name="The Broad Institute Genome Sequencing Center for Infectious Disease"/>
            <person name="Wu L."/>
            <person name="Ma J."/>
        </authorList>
    </citation>
    <scope>NUCLEOTIDE SEQUENCE [LARGE SCALE GENOMIC DNA]</scope>
    <source>
        <strain evidence="3">CGMCC 1.12477</strain>
    </source>
</reference>
<sequence length="100" mass="10999">MDLHTDGPTLVLVGHFHGRSTDHVRSALRARLDAPEHEIVVDLTAVDSVDVPALRVLAFASHDALRTGHHVVLRGCGPAVLRMLHLTRLMRFVEVEQQAA</sequence>
<accession>A0ABW4TRR5</accession>
<dbReference type="InterPro" id="IPR002645">
    <property type="entry name" value="STAS_dom"/>
</dbReference>
<dbReference type="RefSeq" id="WP_343920390.1">
    <property type="nucleotide sequence ID" value="NZ_BAAAJT010000002.1"/>
</dbReference>
<evidence type="ECO:0000313" key="3">
    <source>
        <dbReference type="Proteomes" id="UP001597351"/>
    </source>
</evidence>
<feature type="domain" description="STAS" evidence="1">
    <location>
        <begin position="1"/>
        <end position="100"/>
    </location>
</feature>
<protein>
    <submittedName>
        <fullName evidence="2">STAS domain-containing protein</fullName>
    </submittedName>
</protein>
<name>A0ABW4TRR5_9ACTN</name>
<evidence type="ECO:0000259" key="1">
    <source>
        <dbReference type="PROSITE" id="PS50801"/>
    </source>
</evidence>
<comment type="caution">
    <text evidence="2">The sequence shown here is derived from an EMBL/GenBank/DDBJ whole genome shotgun (WGS) entry which is preliminary data.</text>
</comment>
<dbReference type="Proteomes" id="UP001597351">
    <property type="component" value="Unassembled WGS sequence"/>
</dbReference>
<evidence type="ECO:0000313" key="2">
    <source>
        <dbReference type="EMBL" id="MFD1948387.1"/>
    </source>
</evidence>
<keyword evidence="3" id="KW-1185">Reference proteome</keyword>
<dbReference type="Pfam" id="PF13466">
    <property type="entry name" value="STAS_2"/>
    <property type="match status" value="1"/>
</dbReference>
<organism evidence="2 3">
    <name type="scientific">Nocardioides aestuarii</name>
    <dbReference type="NCBI Taxonomy" id="252231"/>
    <lineage>
        <taxon>Bacteria</taxon>
        <taxon>Bacillati</taxon>
        <taxon>Actinomycetota</taxon>
        <taxon>Actinomycetes</taxon>
        <taxon>Propionibacteriales</taxon>
        <taxon>Nocardioidaceae</taxon>
        <taxon>Nocardioides</taxon>
    </lineage>
</organism>
<dbReference type="PROSITE" id="PS50801">
    <property type="entry name" value="STAS"/>
    <property type="match status" value="1"/>
</dbReference>
<dbReference type="Gene3D" id="3.30.750.24">
    <property type="entry name" value="STAS domain"/>
    <property type="match status" value="1"/>
</dbReference>
<proteinExistence type="predicted"/>
<dbReference type="SUPFAM" id="SSF52091">
    <property type="entry name" value="SpoIIaa-like"/>
    <property type="match status" value="1"/>
</dbReference>
<dbReference type="InterPro" id="IPR036513">
    <property type="entry name" value="STAS_dom_sf"/>
</dbReference>
<dbReference type="EMBL" id="JBHUGD010000003">
    <property type="protein sequence ID" value="MFD1948387.1"/>
    <property type="molecule type" value="Genomic_DNA"/>
</dbReference>
<dbReference type="CDD" id="cd07043">
    <property type="entry name" value="STAS_anti-anti-sigma_factors"/>
    <property type="match status" value="1"/>
</dbReference>
<dbReference type="InterPro" id="IPR058548">
    <property type="entry name" value="MlaB-like_STAS"/>
</dbReference>
<gene>
    <name evidence="2" type="ORF">ACFSDE_16410</name>
</gene>